<dbReference type="EMBL" id="JBHHMI010000029">
    <property type="protein sequence ID" value="MFB5269314.1"/>
    <property type="molecule type" value="Genomic_DNA"/>
</dbReference>
<dbReference type="RefSeq" id="WP_375357587.1">
    <property type="nucleotide sequence ID" value="NZ_JBHHMI010000029.1"/>
</dbReference>
<reference evidence="1 2" key="1">
    <citation type="submission" date="2024-09" db="EMBL/GenBank/DDBJ databases">
        <title>Paenibacillus zeirhizospherea sp. nov., isolated from surface of the maize (Zea mays) roots in a horticulture field, Hungary.</title>
        <authorList>
            <person name="Marton D."/>
            <person name="Farkas M."/>
            <person name="Bedics A."/>
            <person name="Toth E."/>
            <person name="Tancsics A."/>
            <person name="Boka K."/>
            <person name="Maroti G."/>
            <person name="Kriszt B."/>
            <person name="Cserhati M."/>
        </authorList>
    </citation>
    <scope>NUCLEOTIDE SEQUENCE [LARGE SCALE GENOMIC DNA]</scope>
    <source>
        <strain evidence="1 2">KCTC 33519</strain>
    </source>
</reference>
<proteinExistence type="predicted"/>
<evidence type="ECO:0008006" key="3">
    <source>
        <dbReference type="Google" id="ProtNLM"/>
    </source>
</evidence>
<evidence type="ECO:0000313" key="1">
    <source>
        <dbReference type="EMBL" id="MFB5269314.1"/>
    </source>
</evidence>
<dbReference type="Proteomes" id="UP001580346">
    <property type="component" value="Unassembled WGS sequence"/>
</dbReference>
<comment type="caution">
    <text evidence="1">The sequence shown here is derived from an EMBL/GenBank/DDBJ whole genome shotgun (WGS) entry which is preliminary data.</text>
</comment>
<organism evidence="1 2">
    <name type="scientific">Paenibacillus enshidis</name>
    <dbReference type="NCBI Taxonomy" id="1458439"/>
    <lineage>
        <taxon>Bacteria</taxon>
        <taxon>Bacillati</taxon>
        <taxon>Bacillota</taxon>
        <taxon>Bacilli</taxon>
        <taxon>Bacillales</taxon>
        <taxon>Paenibacillaceae</taxon>
        <taxon>Paenibacillus</taxon>
    </lineage>
</organism>
<accession>A0ABV5AZK0</accession>
<keyword evidence="2" id="KW-1185">Reference proteome</keyword>
<evidence type="ECO:0000313" key="2">
    <source>
        <dbReference type="Proteomes" id="UP001580346"/>
    </source>
</evidence>
<protein>
    <recommendedName>
        <fullName evidence="3">Holin</fullName>
    </recommendedName>
</protein>
<gene>
    <name evidence="1" type="ORF">ACE41H_21365</name>
</gene>
<name>A0ABV5AZK0_9BACL</name>
<sequence>MSLLTFVQNFLEISDKLVSIAVGVVTLCITWKEAQDKKNHRE</sequence>